<proteinExistence type="predicted"/>
<evidence type="ECO:0000313" key="2">
    <source>
        <dbReference type="Proteomes" id="UP000235564"/>
    </source>
</evidence>
<organism evidence="1 2">
    <name type="scientific">Hoylesella buccalis</name>
    <dbReference type="NCBI Taxonomy" id="28127"/>
    <lineage>
        <taxon>Bacteria</taxon>
        <taxon>Pseudomonadati</taxon>
        <taxon>Bacteroidota</taxon>
        <taxon>Bacteroidia</taxon>
        <taxon>Bacteroidales</taxon>
        <taxon>Prevotellaceae</taxon>
        <taxon>Hoylesella</taxon>
    </lineage>
</organism>
<accession>A0A2N6QS25</accession>
<dbReference type="AlphaFoldDB" id="A0A2N6QS25"/>
<protein>
    <submittedName>
        <fullName evidence="1">Uncharacterized protein</fullName>
    </submittedName>
</protein>
<dbReference type="EMBL" id="PNGJ01000003">
    <property type="protein sequence ID" value="PMC24689.1"/>
    <property type="molecule type" value="Genomic_DNA"/>
</dbReference>
<comment type="caution">
    <text evidence="1">The sequence shown here is derived from an EMBL/GenBank/DDBJ whole genome shotgun (WGS) entry which is preliminary data.</text>
</comment>
<evidence type="ECO:0000313" key="1">
    <source>
        <dbReference type="EMBL" id="PMC24689.1"/>
    </source>
</evidence>
<dbReference type="Proteomes" id="UP000235564">
    <property type="component" value="Unassembled WGS sequence"/>
</dbReference>
<reference evidence="1 2" key="1">
    <citation type="submission" date="2017-09" db="EMBL/GenBank/DDBJ databases">
        <title>Bacterial strain isolated from the female urinary microbiota.</title>
        <authorList>
            <person name="Thomas-White K."/>
            <person name="Kumar N."/>
            <person name="Forster S."/>
            <person name="Putonti C."/>
            <person name="Lawley T."/>
            <person name="Wolfe A.J."/>
        </authorList>
    </citation>
    <scope>NUCLEOTIDE SEQUENCE [LARGE SCALE GENOMIC DNA]</scope>
    <source>
        <strain evidence="1 2">UMB0536</strain>
    </source>
</reference>
<name>A0A2N6QS25_9BACT</name>
<sequence length="74" mass="8787">MLGRPYFIGNKLTFLIEIISFLDANHTHLSNPLYNVMNADNRFVKNTAVLFISAKQHFLHTKYKYLGIFFMRQY</sequence>
<gene>
    <name evidence="1" type="ORF">CJ231_05470</name>
</gene>